<reference evidence="1" key="1">
    <citation type="submission" date="2021-01" db="EMBL/GenBank/DDBJ databases">
        <authorList>
            <person name="Corre E."/>
            <person name="Pelletier E."/>
            <person name="Niang G."/>
            <person name="Scheremetjew M."/>
            <person name="Finn R."/>
            <person name="Kale V."/>
            <person name="Holt S."/>
            <person name="Cochrane G."/>
            <person name="Meng A."/>
            <person name="Brown T."/>
            <person name="Cohen L."/>
        </authorList>
    </citation>
    <scope>NUCLEOTIDE SEQUENCE</scope>
    <source>
        <strain evidence="1">S3</strain>
    </source>
</reference>
<accession>A0A7S3IJS8</accession>
<proteinExistence type="predicted"/>
<dbReference type="AlphaFoldDB" id="A0A7S3IJS8"/>
<evidence type="ECO:0008006" key="2">
    <source>
        <dbReference type="Google" id="ProtNLM"/>
    </source>
</evidence>
<organism evidence="1">
    <name type="scientific">Strombidium inclinatum</name>
    <dbReference type="NCBI Taxonomy" id="197538"/>
    <lineage>
        <taxon>Eukaryota</taxon>
        <taxon>Sar</taxon>
        <taxon>Alveolata</taxon>
        <taxon>Ciliophora</taxon>
        <taxon>Intramacronucleata</taxon>
        <taxon>Spirotrichea</taxon>
        <taxon>Oligotrichia</taxon>
        <taxon>Strombidiidae</taxon>
        <taxon>Strombidium</taxon>
    </lineage>
</organism>
<dbReference type="EMBL" id="HBIH01012976">
    <property type="protein sequence ID" value="CAE0324690.1"/>
    <property type="molecule type" value="Transcribed_RNA"/>
</dbReference>
<gene>
    <name evidence="1" type="ORF">SINC0208_LOCUS5312</name>
</gene>
<protein>
    <recommendedName>
        <fullName evidence="2">SET domain-containing protein</fullName>
    </recommendedName>
</protein>
<evidence type="ECO:0000313" key="1">
    <source>
        <dbReference type="EMBL" id="CAE0324690.1"/>
    </source>
</evidence>
<sequence length="156" mass="18015">MSRYWPCINASDDSMNTSTVDETRTKSSMRAVAVVAQDTIGHGDELFVDYVEDKRSDMTYTPDWLIQPPEPTLSPYFQKKEMVSQIPLAVRALIYYEQTKKGKTFDEFVGRVSKELPAEEQVPRLEQSKKTVTERLAMMEEARKLENKKEKQQLGE</sequence>
<name>A0A7S3IJS8_9SPIT</name>